<reference evidence="2" key="1">
    <citation type="submission" date="2020-04" db="EMBL/GenBank/DDBJ databases">
        <authorList>
            <person name="Chiriac C."/>
            <person name="Salcher M."/>
            <person name="Ghai R."/>
            <person name="Kavagutti S V."/>
        </authorList>
    </citation>
    <scope>NUCLEOTIDE SEQUENCE</scope>
</reference>
<gene>
    <name evidence="2" type="ORF">UFOVP116_123</name>
</gene>
<proteinExistence type="predicted"/>
<sequence>MRAKELTLDEDVALFEINMSPGSLRQLASNIDARAGMEFEMIVPANVGSPDDDYLEADYDVDRTPKSIDDVIEFFSGGDGSNSRRDLDELRNRMYEDYEEWKLGEYGDQDPFRLGIDNIIRENLSDSDVIEILNLDGDATVTDEEYTEAVDRVMADRLEPYYEDADQEAMDEWMQVDRERAWLRDSYSYMSTIENQYDIMWPYYAGSDSESSIENVAEEFRQAIGRPVEASDRYHGAKRKPGVYVVEPDSSLEPGDEESESGLEFVSPPLPVTELLSDLHKIKQWADGYGCYTNQSTGLHINVSVPGISSANLDYVKLVLLLGDEYVLQQFERTENKFTKSALAEIQKRAHDANFDIAPLLDQMRGKLGSIASKALHSGITAKFTSVHPKEGYIEFRSPGGDWLSENFEKIETTLLRFVVALDAAIDPEKYRKEYLTKLYKLFQASSSEDPIAYFSRYAAGVLPKQALKSFVRSLQRERQTTKPGVEKPTDNSGPVTGADAWAVIVGDSVVFRVRGETQSDANEAARRWVQQRSPEWLADYKGQDIEVAPLTSPRVQQMLNKQQ</sequence>
<protein>
    <submittedName>
        <fullName evidence="2">Amidoligase enzyme</fullName>
    </submittedName>
</protein>
<evidence type="ECO:0000256" key="1">
    <source>
        <dbReference type="SAM" id="MobiDB-lite"/>
    </source>
</evidence>
<feature type="region of interest" description="Disordered" evidence="1">
    <location>
        <begin position="478"/>
        <end position="497"/>
    </location>
</feature>
<accession>A0A6J5L9S8</accession>
<organism evidence="2">
    <name type="scientific">uncultured Caudovirales phage</name>
    <dbReference type="NCBI Taxonomy" id="2100421"/>
    <lineage>
        <taxon>Viruses</taxon>
        <taxon>Duplodnaviria</taxon>
        <taxon>Heunggongvirae</taxon>
        <taxon>Uroviricota</taxon>
        <taxon>Caudoviricetes</taxon>
        <taxon>Peduoviridae</taxon>
        <taxon>Maltschvirus</taxon>
        <taxon>Maltschvirus maltsch</taxon>
    </lineage>
</organism>
<keyword evidence="2" id="KW-0436">Ligase</keyword>
<dbReference type="Pfam" id="PF12224">
    <property type="entry name" value="Amidoligase_2"/>
    <property type="match status" value="1"/>
</dbReference>
<name>A0A6J5L9S8_9CAUD</name>
<dbReference type="GO" id="GO:0016874">
    <property type="term" value="F:ligase activity"/>
    <property type="evidence" value="ECO:0007669"/>
    <property type="project" value="UniProtKB-KW"/>
</dbReference>
<dbReference type="InterPro" id="IPR022025">
    <property type="entry name" value="Amidoligase_2"/>
</dbReference>
<feature type="compositionally biased region" description="Basic and acidic residues" evidence="1">
    <location>
        <begin position="478"/>
        <end position="490"/>
    </location>
</feature>
<dbReference type="EMBL" id="LR796237">
    <property type="protein sequence ID" value="CAB4129807.1"/>
    <property type="molecule type" value="Genomic_DNA"/>
</dbReference>
<evidence type="ECO:0000313" key="2">
    <source>
        <dbReference type="EMBL" id="CAB4129807.1"/>
    </source>
</evidence>